<dbReference type="OMA" id="YCISEAW"/>
<dbReference type="HOGENOM" id="CLU_959842_0_0_1"/>
<gene>
    <name evidence="1" type="ORF">H072_904</name>
</gene>
<dbReference type="EMBL" id="AQGS01000023">
    <property type="protein sequence ID" value="EPS45131.1"/>
    <property type="molecule type" value="Genomic_DNA"/>
</dbReference>
<protein>
    <submittedName>
        <fullName evidence="1">Uncharacterized protein</fullName>
    </submittedName>
</protein>
<organism evidence="1 2">
    <name type="scientific">Dactylellina haptotyla (strain CBS 200.50)</name>
    <name type="common">Nematode-trapping fungus</name>
    <name type="synonym">Monacrosporium haptotylum</name>
    <dbReference type="NCBI Taxonomy" id="1284197"/>
    <lineage>
        <taxon>Eukaryota</taxon>
        <taxon>Fungi</taxon>
        <taxon>Dikarya</taxon>
        <taxon>Ascomycota</taxon>
        <taxon>Pezizomycotina</taxon>
        <taxon>Orbiliomycetes</taxon>
        <taxon>Orbiliales</taxon>
        <taxon>Orbiliaceae</taxon>
        <taxon>Dactylellina</taxon>
    </lineage>
</organism>
<keyword evidence="2" id="KW-1185">Reference proteome</keyword>
<evidence type="ECO:0000313" key="1">
    <source>
        <dbReference type="EMBL" id="EPS45131.1"/>
    </source>
</evidence>
<reference evidence="2" key="2">
    <citation type="submission" date="2013-04" db="EMBL/GenBank/DDBJ databases">
        <title>Genomic mechanisms accounting for the adaptation to parasitism in nematode-trapping fungi.</title>
        <authorList>
            <person name="Ahren D.G."/>
        </authorList>
    </citation>
    <scope>NUCLEOTIDE SEQUENCE [LARGE SCALE GENOMIC DNA]</scope>
    <source>
        <strain evidence="2">CBS 200.50</strain>
    </source>
</reference>
<dbReference type="OrthoDB" id="5410823at2759"/>
<proteinExistence type="predicted"/>
<comment type="caution">
    <text evidence="1">The sequence shown here is derived from an EMBL/GenBank/DDBJ whole genome shotgun (WGS) entry which is preliminary data.</text>
</comment>
<accession>S8AVY6</accession>
<dbReference type="AlphaFoldDB" id="S8AVY6"/>
<dbReference type="Proteomes" id="UP000015100">
    <property type="component" value="Unassembled WGS sequence"/>
</dbReference>
<name>S8AVY6_DACHA</name>
<reference evidence="1 2" key="1">
    <citation type="journal article" date="2013" name="PLoS Genet.">
        <title>Genomic mechanisms accounting for the adaptation to parasitism in nematode-trapping fungi.</title>
        <authorList>
            <person name="Meerupati T."/>
            <person name="Andersson K.M."/>
            <person name="Friman E."/>
            <person name="Kumar D."/>
            <person name="Tunlid A."/>
            <person name="Ahren D."/>
        </authorList>
    </citation>
    <scope>NUCLEOTIDE SEQUENCE [LARGE SCALE GENOMIC DNA]</scope>
    <source>
        <strain evidence="1 2">CBS 200.50</strain>
    </source>
</reference>
<evidence type="ECO:0000313" key="2">
    <source>
        <dbReference type="Proteomes" id="UP000015100"/>
    </source>
</evidence>
<sequence>MPLREVETKKPTNPLFQLKELQSLHPEAMENLTASIKYLLSLNTPSISILVNSFTNSRHTDRKIQLLEDWIDSHQRPNPLDLLERMLKYCISEAWANQECLPYAPLSLRRDIPLQGELQNVHRALDIARRCDPDYSELHSTYDQVAQSVQNGAWSRWLGSLSGVLAEEDLEDIRSSLRGICAGQMYSEIPSLYIRITYLLASSGVLLSVPVARYGNSTYAVLDYYFDNIIIRKLETIYGSPVREVFQAKGKDCSETDRKLISILASQQTDWDAIYKNLKASTVTGMAQTF</sequence>